<reference evidence="1 2" key="1">
    <citation type="submission" date="2021-06" db="EMBL/GenBank/DDBJ databases">
        <title>Caerostris extrusa draft genome.</title>
        <authorList>
            <person name="Kono N."/>
            <person name="Arakawa K."/>
        </authorList>
    </citation>
    <scope>NUCLEOTIDE SEQUENCE [LARGE SCALE GENOMIC DNA]</scope>
</reference>
<keyword evidence="2" id="KW-1185">Reference proteome</keyword>
<dbReference type="AlphaFoldDB" id="A0AAV4P2W2"/>
<evidence type="ECO:0000313" key="2">
    <source>
        <dbReference type="Proteomes" id="UP001054945"/>
    </source>
</evidence>
<name>A0AAV4P2W2_CAEEX</name>
<comment type="caution">
    <text evidence="1">The sequence shown here is derived from an EMBL/GenBank/DDBJ whole genome shotgun (WGS) entry which is preliminary data.</text>
</comment>
<sequence>MNSVTCCDNDFKRKQIVTKWAVTKCPEVLKMCSEINHSKTPTFYYSFQLFTILSTRKISWDYFQDITTAESVPATSGQHMTRDSLNSRFHCSQTREDSTATETAGVHRHLRNVVVHKF</sequence>
<evidence type="ECO:0000313" key="1">
    <source>
        <dbReference type="EMBL" id="GIX90994.1"/>
    </source>
</evidence>
<dbReference type="Proteomes" id="UP001054945">
    <property type="component" value="Unassembled WGS sequence"/>
</dbReference>
<organism evidence="1 2">
    <name type="scientific">Caerostris extrusa</name>
    <name type="common">Bark spider</name>
    <name type="synonym">Caerostris bankana</name>
    <dbReference type="NCBI Taxonomy" id="172846"/>
    <lineage>
        <taxon>Eukaryota</taxon>
        <taxon>Metazoa</taxon>
        <taxon>Ecdysozoa</taxon>
        <taxon>Arthropoda</taxon>
        <taxon>Chelicerata</taxon>
        <taxon>Arachnida</taxon>
        <taxon>Araneae</taxon>
        <taxon>Araneomorphae</taxon>
        <taxon>Entelegynae</taxon>
        <taxon>Araneoidea</taxon>
        <taxon>Araneidae</taxon>
        <taxon>Caerostris</taxon>
    </lineage>
</organism>
<protein>
    <submittedName>
        <fullName evidence="1">Uncharacterized protein</fullName>
    </submittedName>
</protein>
<accession>A0AAV4P2W2</accession>
<dbReference type="EMBL" id="BPLR01003982">
    <property type="protein sequence ID" value="GIX90994.1"/>
    <property type="molecule type" value="Genomic_DNA"/>
</dbReference>
<proteinExistence type="predicted"/>
<gene>
    <name evidence="1" type="ORF">CEXT_258091</name>
</gene>